<sequence>MNSDDYDFEGTDNSLLNETDSKSNDDNEDNRCSEDEIIDKMIDIMTPEDYNEGKVITDYKKLTFIQISKASQRLVLDAQPSMTMTITELSGPSHGNYDQCLSIVSPEVEDQPVIKGQYCSMDTNFLVGLTKEDTGEGDNDGVNRVMNKSTFAKNVMTGILGAYIPITVARSQHSVNLDQLLEYLHYFIKKDMKFVSGFCLPTTCRPEDLSDAINEIMYPITRLPIKFHNDCEYIDKSIKLDNEQMIATFISLNYWNFFIPNALHMDTFMFIS</sequence>
<dbReference type="OrthoDB" id="6513421at2759"/>
<feature type="compositionally biased region" description="Basic and acidic residues" evidence="1">
    <location>
        <begin position="19"/>
        <end position="31"/>
    </location>
</feature>
<protein>
    <recommendedName>
        <fullName evidence="2">Nose resistant-to-fluoxetine protein N-terminal domain-containing protein</fullName>
    </recommendedName>
</protein>
<accession>A0A7R9Q5F0</accession>
<feature type="domain" description="Nose resistant-to-fluoxetine protein N-terminal" evidence="2">
    <location>
        <begin position="75"/>
        <end position="211"/>
    </location>
</feature>
<feature type="non-terminal residue" evidence="3">
    <location>
        <position position="272"/>
    </location>
</feature>
<dbReference type="EMBL" id="CAJPIZ010010771">
    <property type="protein sequence ID" value="CAG2112715.1"/>
    <property type="molecule type" value="Genomic_DNA"/>
</dbReference>
<feature type="compositionally biased region" description="Acidic residues" evidence="1">
    <location>
        <begin position="1"/>
        <end position="10"/>
    </location>
</feature>
<evidence type="ECO:0000256" key="1">
    <source>
        <dbReference type="SAM" id="MobiDB-lite"/>
    </source>
</evidence>
<dbReference type="InterPro" id="IPR006621">
    <property type="entry name" value="Nose-resist-to-fluoxetine_N"/>
</dbReference>
<evidence type="ECO:0000313" key="3">
    <source>
        <dbReference type="EMBL" id="CAD7632285.1"/>
    </source>
</evidence>
<evidence type="ECO:0000313" key="4">
    <source>
        <dbReference type="Proteomes" id="UP000759131"/>
    </source>
</evidence>
<reference evidence="3" key="1">
    <citation type="submission" date="2020-11" db="EMBL/GenBank/DDBJ databases">
        <authorList>
            <person name="Tran Van P."/>
        </authorList>
    </citation>
    <scope>NUCLEOTIDE SEQUENCE</scope>
</reference>
<gene>
    <name evidence="3" type="ORF">OSB1V03_LOCUS12690</name>
</gene>
<dbReference type="AlphaFoldDB" id="A0A7R9Q5F0"/>
<dbReference type="Pfam" id="PF20146">
    <property type="entry name" value="NRF"/>
    <property type="match status" value="1"/>
</dbReference>
<feature type="region of interest" description="Disordered" evidence="1">
    <location>
        <begin position="1"/>
        <end position="31"/>
    </location>
</feature>
<dbReference type="EMBL" id="OC865346">
    <property type="protein sequence ID" value="CAD7632285.1"/>
    <property type="molecule type" value="Genomic_DNA"/>
</dbReference>
<organism evidence="3">
    <name type="scientific">Medioppia subpectinata</name>
    <dbReference type="NCBI Taxonomy" id="1979941"/>
    <lineage>
        <taxon>Eukaryota</taxon>
        <taxon>Metazoa</taxon>
        <taxon>Ecdysozoa</taxon>
        <taxon>Arthropoda</taxon>
        <taxon>Chelicerata</taxon>
        <taxon>Arachnida</taxon>
        <taxon>Acari</taxon>
        <taxon>Acariformes</taxon>
        <taxon>Sarcoptiformes</taxon>
        <taxon>Oribatida</taxon>
        <taxon>Brachypylina</taxon>
        <taxon>Oppioidea</taxon>
        <taxon>Oppiidae</taxon>
        <taxon>Medioppia</taxon>
    </lineage>
</organism>
<name>A0A7R9Q5F0_9ACAR</name>
<proteinExistence type="predicted"/>
<dbReference type="Proteomes" id="UP000759131">
    <property type="component" value="Unassembled WGS sequence"/>
</dbReference>
<keyword evidence="4" id="KW-1185">Reference proteome</keyword>
<evidence type="ECO:0000259" key="2">
    <source>
        <dbReference type="Pfam" id="PF20146"/>
    </source>
</evidence>